<dbReference type="AlphaFoldDB" id="A0A916NM43"/>
<organism evidence="3 4">
    <name type="scientific">Paenibacillus solanacearum</name>
    <dbReference type="NCBI Taxonomy" id="2048548"/>
    <lineage>
        <taxon>Bacteria</taxon>
        <taxon>Bacillati</taxon>
        <taxon>Bacillota</taxon>
        <taxon>Bacilli</taxon>
        <taxon>Bacillales</taxon>
        <taxon>Paenibacillaceae</taxon>
        <taxon>Paenibacillus</taxon>
    </lineage>
</organism>
<dbReference type="Pfam" id="PF22339">
    <property type="entry name" value="YgxA-like_sub_bind"/>
    <property type="match status" value="1"/>
</dbReference>
<evidence type="ECO:0000313" key="3">
    <source>
        <dbReference type="EMBL" id="CAG7652295.1"/>
    </source>
</evidence>
<proteinExistence type="predicted"/>
<gene>
    <name evidence="3" type="ORF">PAESOLCIP111_06500</name>
</gene>
<dbReference type="InterPro" id="IPR029348">
    <property type="entry name" value="NTF-like"/>
</dbReference>
<dbReference type="InterPro" id="IPR054515">
    <property type="entry name" value="YgxA-like_substrate-bd"/>
</dbReference>
<dbReference type="EMBL" id="CAJVAS010000068">
    <property type="protein sequence ID" value="CAG7652295.1"/>
    <property type="molecule type" value="Genomic_DNA"/>
</dbReference>
<accession>A0A916NM43</accession>
<feature type="domain" description="Nucleotidyltransferase-like" evidence="1">
    <location>
        <begin position="5"/>
        <end position="119"/>
    </location>
</feature>
<evidence type="ECO:0000313" key="4">
    <source>
        <dbReference type="Proteomes" id="UP000693672"/>
    </source>
</evidence>
<dbReference type="RefSeq" id="WP_246627745.1">
    <property type="nucleotide sequence ID" value="NZ_CAJVAS010000068.1"/>
</dbReference>
<feature type="domain" description="YgxA-like substrate binding" evidence="2">
    <location>
        <begin position="121"/>
        <end position="219"/>
    </location>
</feature>
<keyword evidence="4" id="KW-1185">Reference proteome</keyword>
<dbReference type="Proteomes" id="UP000693672">
    <property type="component" value="Unassembled WGS sequence"/>
</dbReference>
<name>A0A916NM43_9BACL</name>
<reference evidence="3" key="1">
    <citation type="submission" date="2021-06" db="EMBL/GenBank/DDBJ databases">
        <authorList>
            <person name="Criscuolo A."/>
        </authorList>
    </citation>
    <scope>NUCLEOTIDE SEQUENCE</scope>
    <source>
        <strain evidence="3">CIP111600</strain>
    </source>
</reference>
<evidence type="ECO:0000259" key="1">
    <source>
        <dbReference type="Pfam" id="PF14540"/>
    </source>
</evidence>
<protein>
    <recommendedName>
        <fullName evidence="5">Nucleotidyltransferase-like domain-containing protein</fullName>
    </recommendedName>
</protein>
<comment type="caution">
    <text evidence="3">The sequence shown here is derived from an EMBL/GenBank/DDBJ whole genome shotgun (WGS) entry which is preliminary data.</text>
</comment>
<dbReference type="Pfam" id="PF14540">
    <property type="entry name" value="NTF-like"/>
    <property type="match status" value="1"/>
</dbReference>
<evidence type="ECO:0000259" key="2">
    <source>
        <dbReference type="Pfam" id="PF22339"/>
    </source>
</evidence>
<evidence type="ECO:0008006" key="5">
    <source>
        <dbReference type="Google" id="ProtNLM"/>
    </source>
</evidence>
<sequence>MLESLKAYRVEELRRDDTVISVAAVDNPSMFSAITDGFDLLLLVISSDAEQAHQQYHYIKEERRIQERWISPEALNGYILHGEQRSIIYWILKGEILLDRNMYLESLRHKVLEFPDDLREHKLLIEFSKFLRSYLQSKEYLLDDHTLDAYHNVLEALRHWARIVIIESGHHPEVTVWRQIKSINPGVYKLYEELTLSVETVKQRVQLVLLACEFSVMSKMERCCTSLLEVLGSREEAWTLHELQQEPKLVDIGMELPLLLSKLVRKSLVKEIVFTDDQDLSVLELRYTDVKRSKV</sequence>